<dbReference type="RefSeq" id="WP_035484144.1">
    <property type="nucleotide sequence ID" value="NZ_CADFGL010000027.1"/>
</dbReference>
<dbReference type="SUPFAM" id="SSF56281">
    <property type="entry name" value="Metallo-hydrolase/oxidoreductase"/>
    <property type="match status" value="1"/>
</dbReference>
<evidence type="ECO:0000259" key="6">
    <source>
        <dbReference type="SMART" id="SM00849"/>
    </source>
</evidence>
<evidence type="ECO:0000313" key="7">
    <source>
        <dbReference type="EMBL" id="CAB3721002.1"/>
    </source>
</evidence>
<dbReference type="InterPro" id="IPR036866">
    <property type="entry name" value="RibonucZ/Hydroxyglut_hydro"/>
</dbReference>
<evidence type="ECO:0000313" key="8">
    <source>
        <dbReference type="Proteomes" id="UP000494249"/>
    </source>
</evidence>
<gene>
    <name evidence="7" type="ORF">LMG22037_04765</name>
</gene>
<keyword evidence="4" id="KW-0862">Zinc</keyword>
<dbReference type="InterPro" id="IPR051013">
    <property type="entry name" value="MBL_superfamily_lactonases"/>
</dbReference>
<proteinExistence type="inferred from homology"/>
<dbReference type="EMBL" id="CADIKB010000029">
    <property type="protein sequence ID" value="CAB3721002.1"/>
    <property type="molecule type" value="Genomic_DNA"/>
</dbReference>
<dbReference type="Pfam" id="PF00753">
    <property type="entry name" value="Lactamase_B"/>
    <property type="match status" value="1"/>
</dbReference>
<dbReference type="InterPro" id="IPR001279">
    <property type="entry name" value="Metallo-B-lactamas"/>
</dbReference>
<name>A0A6J5C0B4_9BURK</name>
<keyword evidence="2" id="KW-0479">Metal-binding</keyword>
<evidence type="ECO:0000256" key="3">
    <source>
        <dbReference type="ARBA" id="ARBA00022801"/>
    </source>
</evidence>
<evidence type="ECO:0000256" key="2">
    <source>
        <dbReference type="ARBA" id="ARBA00022723"/>
    </source>
</evidence>
<comment type="similarity">
    <text evidence="1">Belongs to the metallo-beta-lactamase superfamily.</text>
</comment>
<reference evidence="7 8" key="1">
    <citation type="submission" date="2020-04" db="EMBL/GenBank/DDBJ databases">
        <authorList>
            <person name="De Canck E."/>
        </authorList>
    </citation>
    <scope>NUCLEOTIDE SEQUENCE [LARGE SCALE GENOMIC DNA]</scope>
    <source>
        <strain evidence="7 8">LMG 22037</strain>
    </source>
</reference>
<dbReference type="GO" id="GO:0016787">
    <property type="term" value="F:hydrolase activity"/>
    <property type="evidence" value="ECO:0007669"/>
    <property type="project" value="UniProtKB-KW"/>
</dbReference>
<feature type="region of interest" description="Disordered" evidence="5">
    <location>
        <begin position="283"/>
        <end position="303"/>
    </location>
</feature>
<dbReference type="CDD" id="cd07742">
    <property type="entry name" value="metallo-hydrolase-like_MBL-fold"/>
    <property type="match status" value="1"/>
</dbReference>
<evidence type="ECO:0000256" key="1">
    <source>
        <dbReference type="ARBA" id="ARBA00007749"/>
    </source>
</evidence>
<accession>A0A6J5C0B4</accession>
<dbReference type="SMART" id="SM00849">
    <property type="entry name" value="Lactamase_B"/>
    <property type="match status" value="1"/>
</dbReference>
<sequence>MIVHHLNCISTCPLGGRLMDRRTRSLAERGLLTCHCLLIEAAAGLVLVDTGFGLRDVANPRSRISRFFLGLVSPDFREEMTAIRQLERLGFDPRDVRHIVLSHLDFDHAGGLDDFPQATVHLLRVERDYALEQKTWIDRQRFRPQQWPTSANWRVYQASDGETWNGFARVQQFDGLPSELLMVPLRGHTFGHAGIAVQTTGDKWLFNAADAYFHHAEMHANPHCTPGLRFYQWMLEKDRTARFENQRRLRELALTSRAVTVFCSHDVTEFERLAKRPANMPARRAVDMSAAPHASRSSDDRIA</sequence>
<evidence type="ECO:0000256" key="5">
    <source>
        <dbReference type="SAM" id="MobiDB-lite"/>
    </source>
</evidence>
<dbReference type="PANTHER" id="PTHR42978">
    <property type="entry name" value="QUORUM-QUENCHING LACTONASE YTNP-RELATED-RELATED"/>
    <property type="match status" value="1"/>
</dbReference>
<keyword evidence="3 7" id="KW-0378">Hydrolase</keyword>
<feature type="domain" description="Metallo-beta-lactamase" evidence="6">
    <location>
        <begin position="33"/>
        <end position="265"/>
    </location>
</feature>
<protein>
    <submittedName>
        <fullName evidence="7">Putative metallo-hydrolase</fullName>
        <ecNumber evidence="7">3.-.-.-</ecNumber>
    </submittedName>
</protein>
<dbReference type="GO" id="GO:0046872">
    <property type="term" value="F:metal ion binding"/>
    <property type="evidence" value="ECO:0007669"/>
    <property type="project" value="UniProtKB-KW"/>
</dbReference>
<dbReference type="PANTHER" id="PTHR42978:SF3">
    <property type="entry name" value="BLR3078 PROTEIN"/>
    <property type="match status" value="1"/>
</dbReference>
<dbReference type="EC" id="3.-.-.-" evidence="7"/>
<evidence type="ECO:0000256" key="4">
    <source>
        <dbReference type="ARBA" id="ARBA00022833"/>
    </source>
</evidence>
<dbReference type="Proteomes" id="UP000494249">
    <property type="component" value="Unassembled WGS sequence"/>
</dbReference>
<dbReference type="Gene3D" id="3.60.15.10">
    <property type="entry name" value="Ribonuclease Z/Hydroxyacylglutathione hydrolase-like"/>
    <property type="match status" value="1"/>
</dbReference>
<organism evidence="7 8">
    <name type="scientific">Paraburkholderia phenoliruptrix</name>
    <dbReference type="NCBI Taxonomy" id="252970"/>
    <lineage>
        <taxon>Bacteria</taxon>
        <taxon>Pseudomonadati</taxon>
        <taxon>Pseudomonadota</taxon>
        <taxon>Betaproteobacteria</taxon>
        <taxon>Burkholderiales</taxon>
        <taxon>Burkholderiaceae</taxon>
        <taxon>Paraburkholderia</taxon>
    </lineage>
</organism>
<dbReference type="AlphaFoldDB" id="A0A6J5C0B4"/>